<evidence type="ECO:0000256" key="8">
    <source>
        <dbReference type="ARBA" id="ARBA00022741"/>
    </source>
</evidence>
<evidence type="ECO:0000313" key="18">
    <source>
        <dbReference type="Proteomes" id="UP000183047"/>
    </source>
</evidence>
<keyword evidence="18" id="KW-1185">Reference proteome</keyword>
<keyword evidence="10" id="KW-0067">ATP-binding</keyword>
<evidence type="ECO:0000256" key="10">
    <source>
        <dbReference type="ARBA" id="ARBA00022840"/>
    </source>
</evidence>
<keyword evidence="7 14" id="KW-0812">Transmembrane</keyword>
<dbReference type="GO" id="GO:0005524">
    <property type="term" value="F:ATP binding"/>
    <property type="evidence" value="ECO:0007669"/>
    <property type="project" value="UniProtKB-KW"/>
</dbReference>
<dbReference type="Proteomes" id="UP000183047">
    <property type="component" value="Unassembled WGS sequence"/>
</dbReference>
<keyword evidence="4" id="KW-1003">Cell membrane</keyword>
<evidence type="ECO:0000259" key="15">
    <source>
        <dbReference type="PROSITE" id="PS50109"/>
    </source>
</evidence>
<dbReference type="InterPro" id="IPR003660">
    <property type="entry name" value="HAMP_dom"/>
</dbReference>
<dbReference type="InterPro" id="IPR036097">
    <property type="entry name" value="HisK_dim/P_sf"/>
</dbReference>
<reference evidence="18" key="1">
    <citation type="submission" date="2016-10" db="EMBL/GenBank/DDBJ databases">
        <authorList>
            <person name="Varghese N."/>
            <person name="Submissions S."/>
        </authorList>
    </citation>
    <scope>NUCLEOTIDE SEQUENCE [LARGE SCALE GENOMIC DNA]</scope>
    <source>
        <strain evidence="18">XBD2006</strain>
    </source>
</reference>
<evidence type="ECO:0000256" key="14">
    <source>
        <dbReference type="SAM" id="Phobius"/>
    </source>
</evidence>
<sequence length="384" mass="42913">MTRKIHLDIGGMELCHDVMDDIMIRMHNRMPELKGDFVTYAYDLKSGEKLTGILQISYYTPYYLNENEFRFIKALNNILVIVGLVSIAIAAFFGMLISRRITKPISGVITASKKISEGNYDVRVNTGVKEQETYELADAINTMAKTLKEQEYLRKQMTADIAHELRTPVTNTSSYIEMMMDDVMEPTPERLKSCYDELQRLSAIIGDLDRLESAELNGIIPDKQEFGLYELAESILQGFNTKLDEKKIDAKVTGSEVAVFADRGRIGQVIANLVSNAIKYTDEKGKITINISKVEDKAVVVVEDTGIGISPEEQTRVFERFYRTDKSRTRKTGGAGIGLSISKAIVQSHNGTIRCESEPGVGSKFIVSLPEKSREVKGTVQLSP</sequence>
<dbReference type="SUPFAM" id="SSF158472">
    <property type="entry name" value="HAMP domain-like"/>
    <property type="match status" value="1"/>
</dbReference>
<dbReference type="InterPro" id="IPR004358">
    <property type="entry name" value="Sig_transdc_His_kin-like_C"/>
</dbReference>
<dbReference type="AlphaFoldDB" id="A0A1G5GDX6"/>
<dbReference type="GO" id="GO:0000155">
    <property type="term" value="F:phosphorelay sensor kinase activity"/>
    <property type="evidence" value="ECO:0007669"/>
    <property type="project" value="InterPro"/>
</dbReference>
<dbReference type="Gene3D" id="3.30.565.10">
    <property type="entry name" value="Histidine kinase-like ATPase, C-terminal domain"/>
    <property type="match status" value="1"/>
</dbReference>
<dbReference type="CDD" id="cd00082">
    <property type="entry name" value="HisKA"/>
    <property type="match status" value="1"/>
</dbReference>
<gene>
    <name evidence="17" type="ORF">SAMN02910451_02833</name>
</gene>
<feature type="transmembrane region" description="Helical" evidence="14">
    <location>
        <begin position="78"/>
        <end position="97"/>
    </location>
</feature>
<organism evidence="17 18">
    <name type="scientific">Butyrivibrio hungatei</name>
    <dbReference type="NCBI Taxonomy" id="185008"/>
    <lineage>
        <taxon>Bacteria</taxon>
        <taxon>Bacillati</taxon>
        <taxon>Bacillota</taxon>
        <taxon>Clostridia</taxon>
        <taxon>Lachnospirales</taxon>
        <taxon>Lachnospiraceae</taxon>
        <taxon>Butyrivibrio</taxon>
    </lineage>
</organism>
<feature type="domain" description="HAMP" evidence="16">
    <location>
        <begin position="99"/>
        <end position="152"/>
    </location>
</feature>
<dbReference type="InterPro" id="IPR036890">
    <property type="entry name" value="HATPase_C_sf"/>
</dbReference>
<evidence type="ECO:0000256" key="2">
    <source>
        <dbReference type="ARBA" id="ARBA00004651"/>
    </source>
</evidence>
<dbReference type="Pfam" id="PF02518">
    <property type="entry name" value="HATPase_c"/>
    <property type="match status" value="1"/>
</dbReference>
<dbReference type="OrthoDB" id="9813151at2"/>
<comment type="catalytic activity">
    <reaction evidence="1">
        <text>ATP + protein L-histidine = ADP + protein N-phospho-L-histidine.</text>
        <dbReference type="EC" id="2.7.13.3"/>
    </reaction>
</comment>
<evidence type="ECO:0000256" key="5">
    <source>
        <dbReference type="ARBA" id="ARBA00022553"/>
    </source>
</evidence>
<dbReference type="InterPro" id="IPR003594">
    <property type="entry name" value="HATPase_dom"/>
</dbReference>
<dbReference type="PANTHER" id="PTHR45528">
    <property type="entry name" value="SENSOR HISTIDINE KINASE CPXA"/>
    <property type="match status" value="1"/>
</dbReference>
<dbReference type="SUPFAM" id="SSF55874">
    <property type="entry name" value="ATPase domain of HSP90 chaperone/DNA topoisomerase II/histidine kinase"/>
    <property type="match status" value="1"/>
</dbReference>
<dbReference type="Gene3D" id="6.10.340.10">
    <property type="match status" value="1"/>
</dbReference>
<dbReference type="EMBL" id="FMUR01000020">
    <property type="protein sequence ID" value="SCY49763.1"/>
    <property type="molecule type" value="Genomic_DNA"/>
</dbReference>
<evidence type="ECO:0000256" key="7">
    <source>
        <dbReference type="ARBA" id="ARBA00022692"/>
    </source>
</evidence>
<keyword evidence="12" id="KW-0902">Two-component regulatory system</keyword>
<dbReference type="FunFam" id="3.30.565.10:FF:000006">
    <property type="entry name" value="Sensor histidine kinase WalK"/>
    <property type="match status" value="1"/>
</dbReference>
<evidence type="ECO:0000256" key="13">
    <source>
        <dbReference type="ARBA" id="ARBA00023136"/>
    </source>
</evidence>
<dbReference type="CDD" id="cd16922">
    <property type="entry name" value="HATPase_EvgS-ArcB-TorS-like"/>
    <property type="match status" value="1"/>
</dbReference>
<dbReference type="RefSeq" id="WP_083334630.1">
    <property type="nucleotide sequence ID" value="NZ_FMUR01000020.1"/>
</dbReference>
<keyword evidence="6" id="KW-0808">Transferase</keyword>
<keyword evidence="8" id="KW-0547">Nucleotide-binding</keyword>
<dbReference type="Gene3D" id="1.10.287.130">
    <property type="match status" value="1"/>
</dbReference>
<dbReference type="Pfam" id="PF00512">
    <property type="entry name" value="HisKA"/>
    <property type="match status" value="1"/>
</dbReference>
<accession>A0A1G5GDX6</accession>
<dbReference type="GO" id="GO:0005886">
    <property type="term" value="C:plasma membrane"/>
    <property type="evidence" value="ECO:0007669"/>
    <property type="project" value="UniProtKB-SubCell"/>
</dbReference>
<dbReference type="SMART" id="SM00304">
    <property type="entry name" value="HAMP"/>
    <property type="match status" value="1"/>
</dbReference>
<dbReference type="PRINTS" id="PR00344">
    <property type="entry name" value="BCTRLSENSOR"/>
</dbReference>
<dbReference type="InterPro" id="IPR050398">
    <property type="entry name" value="HssS/ArlS-like"/>
</dbReference>
<evidence type="ECO:0000256" key="11">
    <source>
        <dbReference type="ARBA" id="ARBA00022989"/>
    </source>
</evidence>
<dbReference type="SUPFAM" id="SSF47384">
    <property type="entry name" value="Homodimeric domain of signal transducing histidine kinase"/>
    <property type="match status" value="1"/>
</dbReference>
<dbReference type="Pfam" id="PF00672">
    <property type="entry name" value="HAMP"/>
    <property type="match status" value="1"/>
</dbReference>
<protein>
    <recommendedName>
        <fullName evidence="3">histidine kinase</fullName>
        <ecNumber evidence="3">2.7.13.3</ecNumber>
    </recommendedName>
</protein>
<comment type="subcellular location">
    <subcellularLocation>
        <location evidence="2">Cell membrane</location>
        <topology evidence="2">Multi-pass membrane protein</topology>
    </subcellularLocation>
</comment>
<evidence type="ECO:0000256" key="12">
    <source>
        <dbReference type="ARBA" id="ARBA00023012"/>
    </source>
</evidence>
<evidence type="ECO:0000256" key="4">
    <source>
        <dbReference type="ARBA" id="ARBA00022475"/>
    </source>
</evidence>
<evidence type="ECO:0000256" key="3">
    <source>
        <dbReference type="ARBA" id="ARBA00012438"/>
    </source>
</evidence>
<dbReference type="PROSITE" id="PS50885">
    <property type="entry name" value="HAMP"/>
    <property type="match status" value="1"/>
</dbReference>
<evidence type="ECO:0000256" key="6">
    <source>
        <dbReference type="ARBA" id="ARBA00022679"/>
    </source>
</evidence>
<feature type="domain" description="Histidine kinase" evidence="15">
    <location>
        <begin position="160"/>
        <end position="373"/>
    </location>
</feature>
<evidence type="ECO:0000313" key="17">
    <source>
        <dbReference type="EMBL" id="SCY49763.1"/>
    </source>
</evidence>
<evidence type="ECO:0000256" key="9">
    <source>
        <dbReference type="ARBA" id="ARBA00022777"/>
    </source>
</evidence>
<dbReference type="PROSITE" id="PS50109">
    <property type="entry name" value="HIS_KIN"/>
    <property type="match status" value="1"/>
</dbReference>
<dbReference type="EC" id="2.7.13.3" evidence="3"/>
<evidence type="ECO:0000256" key="1">
    <source>
        <dbReference type="ARBA" id="ARBA00000085"/>
    </source>
</evidence>
<dbReference type="CDD" id="cd06225">
    <property type="entry name" value="HAMP"/>
    <property type="match status" value="1"/>
</dbReference>
<dbReference type="InterPro" id="IPR005467">
    <property type="entry name" value="His_kinase_dom"/>
</dbReference>
<dbReference type="SMART" id="SM00387">
    <property type="entry name" value="HATPase_c"/>
    <property type="match status" value="1"/>
</dbReference>
<dbReference type="InterPro" id="IPR003661">
    <property type="entry name" value="HisK_dim/P_dom"/>
</dbReference>
<dbReference type="PANTHER" id="PTHR45528:SF1">
    <property type="entry name" value="SENSOR HISTIDINE KINASE CPXA"/>
    <property type="match status" value="1"/>
</dbReference>
<keyword evidence="13 14" id="KW-0472">Membrane</keyword>
<keyword evidence="5" id="KW-0597">Phosphoprotein</keyword>
<evidence type="ECO:0000259" key="16">
    <source>
        <dbReference type="PROSITE" id="PS50885"/>
    </source>
</evidence>
<keyword evidence="11 14" id="KW-1133">Transmembrane helix</keyword>
<dbReference type="SMART" id="SM00388">
    <property type="entry name" value="HisKA"/>
    <property type="match status" value="1"/>
</dbReference>
<keyword evidence="9 17" id="KW-0418">Kinase</keyword>
<name>A0A1G5GDX6_9FIRM</name>
<proteinExistence type="predicted"/>